<evidence type="ECO:0000313" key="2">
    <source>
        <dbReference type="Proteomes" id="UP000287171"/>
    </source>
</evidence>
<evidence type="ECO:0000313" key="1">
    <source>
        <dbReference type="EMBL" id="GCE29423.1"/>
    </source>
</evidence>
<accession>A0A402BDE5</accession>
<proteinExistence type="predicted"/>
<name>A0A402BDE5_9CHLR</name>
<keyword evidence="2" id="KW-1185">Reference proteome</keyword>
<dbReference type="EMBL" id="BIFT01000002">
    <property type="protein sequence ID" value="GCE29423.1"/>
    <property type="molecule type" value="Genomic_DNA"/>
</dbReference>
<organism evidence="1 2">
    <name type="scientific">Dictyobacter alpinus</name>
    <dbReference type="NCBI Taxonomy" id="2014873"/>
    <lineage>
        <taxon>Bacteria</taxon>
        <taxon>Bacillati</taxon>
        <taxon>Chloroflexota</taxon>
        <taxon>Ktedonobacteria</taxon>
        <taxon>Ktedonobacterales</taxon>
        <taxon>Dictyobacteraceae</taxon>
        <taxon>Dictyobacter</taxon>
    </lineage>
</organism>
<dbReference type="Proteomes" id="UP000287171">
    <property type="component" value="Unassembled WGS sequence"/>
</dbReference>
<gene>
    <name evidence="1" type="ORF">KDA_49070</name>
</gene>
<reference evidence="2" key="1">
    <citation type="submission" date="2018-12" db="EMBL/GenBank/DDBJ databases">
        <title>Tengunoibacter tsumagoiensis gen. nov., sp. nov., Dictyobacter kobayashii sp. nov., D. alpinus sp. nov., and D. joshuensis sp. nov. and description of Dictyobacteraceae fam. nov. within the order Ktedonobacterales isolated from Tengu-no-mugimeshi.</title>
        <authorList>
            <person name="Wang C.M."/>
            <person name="Zheng Y."/>
            <person name="Sakai Y."/>
            <person name="Toyoda A."/>
            <person name="Minakuchi Y."/>
            <person name="Abe K."/>
            <person name="Yokota A."/>
            <person name="Yabe S."/>
        </authorList>
    </citation>
    <scope>NUCLEOTIDE SEQUENCE [LARGE SCALE GENOMIC DNA]</scope>
    <source>
        <strain evidence="2">Uno16</strain>
    </source>
</reference>
<dbReference type="AlphaFoldDB" id="A0A402BDE5"/>
<protein>
    <submittedName>
        <fullName evidence="1">Uncharacterized protein</fullName>
    </submittedName>
</protein>
<sequence>MKGIPIEQCNETLALCQQVAPVIIAVDETFGQRRRYLQKDLVPPVQFMINERLGV</sequence>
<comment type="caution">
    <text evidence="1">The sequence shown here is derived from an EMBL/GenBank/DDBJ whole genome shotgun (WGS) entry which is preliminary data.</text>
</comment>